<keyword evidence="8 9" id="KW-0472">Membrane</keyword>
<dbReference type="PROSITE" id="PS00873">
    <property type="entry name" value="NA_ALANINE_SYMP"/>
    <property type="match status" value="1"/>
</dbReference>
<evidence type="ECO:0000256" key="1">
    <source>
        <dbReference type="ARBA" id="ARBA00004651"/>
    </source>
</evidence>
<evidence type="ECO:0000256" key="7">
    <source>
        <dbReference type="ARBA" id="ARBA00022989"/>
    </source>
</evidence>
<dbReference type="PANTHER" id="PTHR30330:SF3">
    <property type="entry name" value="TRANSCRIPTIONAL REGULATOR, LRP FAMILY"/>
    <property type="match status" value="1"/>
</dbReference>
<accession>A0A1T5ICX6</accession>
<feature type="transmembrane region" description="Helical" evidence="9">
    <location>
        <begin position="20"/>
        <end position="38"/>
    </location>
</feature>
<organism evidence="10 11">
    <name type="scientific">Maledivibacter halophilus</name>
    <dbReference type="NCBI Taxonomy" id="36842"/>
    <lineage>
        <taxon>Bacteria</taxon>
        <taxon>Bacillati</taxon>
        <taxon>Bacillota</taxon>
        <taxon>Clostridia</taxon>
        <taxon>Peptostreptococcales</taxon>
        <taxon>Caminicellaceae</taxon>
        <taxon>Maledivibacter</taxon>
    </lineage>
</organism>
<reference evidence="10 11" key="1">
    <citation type="submission" date="2017-02" db="EMBL/GenBank/DDBJ databases">
        <authorList>
            <person name="Peterson S.W."/>
        </authorList>
    </citation>
    <scope>NUCLEOTIDE SEQUENCE [LARGE SCALE GENOMIC DNA]</scope>
    <source>
        <strain evidence="10 11">M1</strain>
    </source>
</reference>
<gene>
    <name evidence="10" type="ORF">SAMN02194393_00214</name>
</gene>
<feature type="transmembrane region" description="Helical" evidence="9">
    <location>
        <begin position="80"/>
        <end position="100"/>
    </location>
</feature>
<evidence type="ECO:0000256" key="2">
    <source>
        <dbReference type="ARBA" id="ARBA00009261"/>
    </source>
</evidence>
<protein>
    <submittedName>
        <fullName evidence="10">Alanine or glycine:cation symporter, AGCS family</fullName>
    </submittedName>
</protein>
<dbReference type="Gene3D" id="1.20.1740.10">
    <property type="entry name" value="Amino acid/polyamine transporter I"/>
    <property type="match status" value="1"/>
</dbReference>
<keyword evidence="6 9" id="KW-0769">Symport</keyword>
<keyword evidence="11" id="KW-1185">Reference proteome</keyword>
<evidence type="ECO:0000256" key="3">
    <source>
        <dbReference type="ARBA" id="ARBA00022448"/>
    </source>
</evidence>
<proteinExistence type="inferred from homology"/>
<evidence type="ECO:0000256" key="8">
    <source>
        <dbReference type="ARBA" id="ARBA00023136"/>
    </source>
</evidence>
<sequence length="466" mass="50588">MKEAVVNFINYMTGLLWGPFMLILLLGGGIFLTIRLNFIQFRYFKYMWNQTFGNLFKKQEKQDSEDAHGTVTPFQAVTTALASTVGAANIVGVPVAIFFGGPGAVFWMWVTALFGMITKYVEVVLGVMYREKNADGEYVGGPMYYLKNGLKSKFLGNAYAFIFMLTIVSGIMVQANSAAGSAESLGINTTISGIIITLIVGIIVVGGVKRVGKVSEKFVPFMASLYVLGCLIIIFANITAIPGVFVSIFKSAFSPQAAVGGFAGSTIALTMRWGIARGAYSNEAGMGSAPIAHAAAKTDHPVRQGMWGMFSVFFDTLLICTMTALVILSTGIWTNGDIGAAAMTAEAFNDFYGKIGGGLVSFSVLLFVISTIYVILFYGERLAEYLFGKTFSLIMRYVYLGACFAGAVGGLRFLWIFLDFLFGLAVIPNMIGVLFLSGVVAKKTKEFFTSEKYYLKDVKMKKSLND</sequence>
<feature type="transmembrane region" description="Helical" evidence="9">
    <location>
        <begin position="257"/>
        <end position="275"/>
    </location>
</feature>
<dbReference type="EMBL" id="FUZT01000001">
    <property type="protein sequence ID" value="SKC36873.1"/>
    <property type="molecule type" value="Genomic_DNA"/>
</dbReference>
<dbReference type="PRINTS" id="PR00175">
    <property type="entry name" value="NAALASMPORT"/>
</dbReference>
<dbReference type="InterPro" id="IPR001463">
    <property type="entry name" value="Na/Ala_symport"/>
</dbReference>
<dbReference type="AlphaFoldDB" id="A0A1T5ICX6"/>
<feature type="transmembrane region" description="Helical" evidence="9">
    <location>
        <begin position="355"/>
        <end position="376"/>
    </location>
</feature>
<evidence type="ECO:0000256" key="4">
    <source>
        <dbReference type="ARBA" id="ARBA00022475"/>
    </source>
</evidence>
<keyword evidence="4 9" id="KW-1003">Cell membrane</keyword>
<feature type="transmembrane region" description="Helical" evidence="9">
    <location>
        <begin position="185"/>
        <end position="206"/>
    </location>
</feature>
<dbReference type="FunFam" id="1.20.1740.10:FF:000004">
    <property type="entry name" value="Sodium:alanine symporter family protein"/>
    <property type="match status" value="1"/>
</dbReference>
<feature type="transmembrane region" description="Helical" evidence="9">
    <location>
        <begin position="106"/>
        <end position="129"/>
    </location>
</feature>
<evidence type="ECO:0000313" key="11">
    <source>
        <dbReference type="Proteomes" id="UP000190285"/>
    </source>
</evidence>
<name>A0A1T5ICX6_9FIRM</name>
<dbReference type="GO" id="GO:0005283">
    <property type="term" value="F:amino acid:sodium symporter activity"/>
    <property type="evidence" value="ECO:0007669"/>
    <property type="project" value="InterPro"/>
</dbReference>
<comment type="similarity">
    <text evidence="2 9">Belongs to the alanine or glycine:cation symporter (AGCS) (TC 2.A.25) family.</text>
</comment>
<evidence type="ECO:0000256" key="6">
    <source>
        <dbReference type="ARBA" id="ARBA00022847"/>
    </source>
</evidence>
<keyword evidence="3 9" id="KW-0813">Transport</keyword>
<evidence type="ECO:0000256" key="5">
    <source>
        <dbReference type="ARBA" id="ARBA00022692"/>
    </source>
</evidence>
<dbReference type="OrthoDB" id="9804874at2"/>
<feature type="transmembrane region" description="Helical" evidence="9">
    <location>
        <begin position="154"/>
        <end position="173"/>
    </location>
</feature>
<evidence type="ECO:0000256" key="9">
    <source>
        <dbReference type="RuleBase" id="RU363064"/>
    </source>
</evidence>
<dbReference type="STRING" id="36842.SAMN02194393_00214"/>
<feature type="transmembrane region" description="Helical" evidence="9">
    <location>
        <begin position="312"/>
        <end position="335"/>
    </location>
</feature>
<dbReference type="PANTHER" id="PTHR30330">
    <property type="entry name" value="AGSS FAMILY TRANSPORTER, SODIUM-ALANINE"/>
    <property type="match status" value="1"/>
</dbReference>
<feature type="transmembrane region" description="Helical" evidence="9">
    <location>
        <begin position="421"/>
        <end position="441"/>
    </location>
</feature>
<dbReference type="GO" id="GO:0005886">
    <property type="term" value="C:plasma membrane"/>
    <property type="evidence" value="ECO:0007669"/>
    <property type="project" value="UniProtKB-SubCell"/>
</dbReference>
<keyword evidence="5 9" id="KW-0812">Transmembrane</keyword>
<keyword evidence="7 9" id="KW-1133">Transmembrane helix</keyword>
<dbReference type="Proteomes" id="UP000190285">
    <property type="component" value="Unassembled WGS sequence"/>
</dbReference>
<dbReference type="RefSeq" id="WP_079488698.1">
    <property type="nucleotide sequence ID" value="NZ_FUZT01000001.1"/>
</dbReference>
<dbReference type="Pfam" id="PF01235">
    <property type="entry name" value="Na_Ala_symp"/>
    <property type="match status" value="1"/>
</dbReference>
<feature type="transmembrane region" description="Helical" evidence="9">
    <location>
        <begin position="397"/>
        <end position="415"/>
    </location>
</feature>
<feature type="transmembrane region" description="Helical" evidence="9">
    <location>
        <begin position="218"/>
        <end position="245"/>
    </location>
</feature>
<comment type="subcellular location">
    <subcellularLocation>
        <location evidence="1 9">Cell membrane</location>
        <topology evidence="1 9">Multi-pass membrane protein</topology>
    </subcellularLocation>
</comment>
<evidence type="ECO:0000313" key="10">
    <source>
        <dbReference type="EMBL" id="SKC36873.1"/>
    </source>
</evidence>
<dbReference type="NCBIfam" id="TIGR00835">
    <property type="entry name" value="agcS"/>
    <property type="match status" value="1"/>
</dbReference>